<evidence type="ECO:0000259" key="26">
    <source>
        <dbReference type="Pfam" id="PF11838"/>
    </source>
</evidence>
<dbReference type="EC" id="3.4.11.-" evidence="23"/>
<dbReference type="InterPro" id="IPR042097">
    <property type="entry name" value="Aminopeptidase_N-like_N_sf"/>
</dbReference>
<dbReference type="PANTHER" id="PTHR11533:SF156">
    <property type="entry name" value="ENDOPLASMIC RETICULUM AMINOPEPTIDASE 1"/>
    <property type="match status" value="1"/>
</dbReference>
<dbReference type="InterPro" id="IPR045357">
    <property type="entry name" value="Aminopeptidase_N-like_N"/>
</dbReference>
<comment type="subcellular location">
    <subcellularLocation>
        <location evidence="1">Endoplasmic reticulum membrane</location>
        <topology evidence="1">Single-pass type II membrane protein</topology>
    </subcellularLocation>
</comment>
<evidence type="ECO:0000256" key="7">
    <source>
        <dbReference type="ARBA" id="ARBA00022801"/>
    </source>
</evidence>
<evidence type="ECO:0000256" key="15">
    <source>
        <dbReference type="ARBA" id="ARBA00023136"/>
    </source>
</evidence>
<feature type="chain" id="PRO_5042993930" description="Aminopeptidase" evidence="24">
    <location>
        <begin position="20"/>
        <end position="937"/>
    </location>
</feature>
<dbReference type="Pfam" id="PF17900">
    <property type="entry name" value="Peptidase_M1_N"/>
    <property type="match status" value="1"/>
</dbReference>
<evidence type="ECO:0000256" key="5">
    <source>
        <dbReference type="ARBA" id="ARBA00022692"/>
    </source>
</evidence>
<feature type="domain" description="Aminopeptidase N-like N-terminal" evidence="27">
    <location>
        <begin position="50"/>
        <end position="232"/>
    </location>
</feature>
<feature type="signal peptide" evidence="24">
    <location>
        <begin position="1"/>
        <end position="19"/>
    </location>
</feature>
<dbReference type="InterPro" id="IPR024571">
    <property type="entry name" value="ERAP1-like_C_dom"/>
</dbReference>
<evidence type="ECO:0000313" key="28">
    <source>
        <dbReference type="EMBL" id="KAK5909574.1"/>
    </source>
</evidence>
<evidence type="ECO:0000259" key="27">
    <source>
        <dbReference type="Pfam" id="PF17900"/>
    </source>
</evidence>
<comment type="subunit">
    <text evidence="19">Monomer. May also exist as a heterodimer; with ERAP2. Interacts with RBMX.</text>
</comment>
<keyword evidence="9 21" id="KW-0862">Zinc</keyword>
<dbReference type="Gene3D" id="2.60.40.1730">
    <property type="entry name" value="tricorn interacting facor f3 domain"/>
    <property type="match status" value="1"/>
</dbReference>
<comment type="similarity">
    <text evidence="2 23">Belongs to the peptidase M1 family.</text>
</comment>
<keyword evidence="29" id="KW-1185">Reference proteome</keyword>
<protein>
    <recommendedName>
        <fullName evidence="23">Aminopeptidase</fullName>
        <ecNumber evidence="23">3.4.11.-</ecNumber>
    </recommendedName>
</protein>
<dbReference type="Proteomes" id="UP001335648">
    <property type="component" value="Unassembled WGS sequence"/>
</dbReference>
<dbReference type="Pfam" id="PF11838">
    <property type="entry name" value="ERAP1_C"/>
    <property type="match status" value="1"/>
</dbReference>
<evidence type="ECO:0000256" key="10">
    <source>
        <dbReference type="ARBA" id="ARBA00022859"/>
    </source>
</evidence>
<dbReference type="GO" id="GO:0005615">
    <property type="term" value="C:extracellular space"/>
    <property type="evidence" value="ECO:0007669"/>
    <property type="project" value="TreeGrafter"/>
</dbReference>
<evidence type="ECO:0000256" key="19">
    <source>
        <dbReference type="ARBA" id="ARBA00063353"/>
    </source>
</evidence>
<dbReference type="Gene3D" id="1.10.390.10">
    <property type="entry name" value="Neutral Protease Domain 2"/>
    <property type="match status" value="1"/>
</dbReference>
<evidence type="ECO:0000256" key="3">
    <source>
        <dbReference type="ARBA" id="ARBA00022438"/>
    </source>
</evidence>
<dbReference type="Pfam" id="PF01433">
    <property type="entry name" value="Peptidase_M1"/>
    <property type="match status" value="1"/>
</dbReference>
<evidence type="ECO:0000256" key="8">
    <source>
        <dbReference type="ARBA" id="ARBA00022824"/>
    </source>
</evidence>
<evidence type="ECO:0000259" key="25">
    <source>
        <dbReference type="Pfam" id="PF01433"/>
    </source>
</evidence>
<feature type="binding site" evidence="21">
    <location>
        <position position="343"/>
    </location>
    <ligand>
        <name>Zn(2+)</name>
        <dbReference type="ChEBI" id="CHEBI:29105"/>
        <note>catalytic</note>
    </ligand>
</feature>
<keyword evidence="15" id="KW-0472">Membrane</keyword>
<dbReference type="PRINTS" id="PR00756">
    <property type="entry name" value="ALADIPTASE"/>
</dbReference>
<evidence type="ECO:0000256" key="20">
    <source>
        <dbReference type="PIRSR" id="PIRSR634016-1"/>
    </source>
</evidence>
<keyword evidence="17" id="KW-0325">Glycoprotein</keyword>
<dbReference type="AlphaFoldDB" id="A0AAN8HB90"/>
<dbReference type="GO" id="GO:0008270">
    <property type="term" value="F:zinc ion binding"/>
    <property type="evidence" value="ECO:0007669"/>
    <property type="project" value="UniProtKB-UniRule"/>
</dbReference>
<dbReference type="InterPro" id="IPR034016">
    <property type="entry name" value="M1_APN-typ"/>
</dbReference>
<evidence type="ECO:0000256" key="11">
    <source>
        <dbReference type="ARBA" id="ARBA00022968"/>
    </source>
</evidence>
<feature type="binding site" evidence="21">
    <location>
        <position position="362"/>
    </location>
    <ligand>
        <name>Zn(2+)</name>
        <dbReference type="ChEBI" id="CHEBI:29105"/>
        <note>catalytic</note>
    </ligand>
</feature>
<dbReference type="FunFam" id="1.25.50.20:FF:000003">
    <property type="entry name" value="Leucyl-cystinyl aminopeptidase"/>
    <property type="match status" value="1"/>
</dbReference>
<dbReference type="GO" id="GO:0006508">
    <property type="term" value="P:proteolysis"/>
    <property type="evidence" value="ECO:0007669"/>
    <property type="project" value="UniProtKB-KW"/>
</dbReference>
<evidence type="ECO:0000313" key="29">
    <source>
        <dbReference type="Proteomes" id="UP001335648"/>
    </source>
</evidence>
<name>A0AAN8HB90_9TELE</name>
<dbReference type="GO" id="GO:0042277">
    <property type="term" value="F:peptide binding"/>
    <property type="evidence" value="ECO:0007669"/>
    <property type="project" value="TreeGrafter"/>
</dbReference>
<keyword evidence="13 23" id="KW-0482">Metalloprotease</keyword>
<comment type="function">
    <text evidence="18">Aminopeptidase that plays a central role in peptide trimming, a step required for the generation of most HLA class I-binding peptides. Peptide trimming is essential to customize longer precursor peptides to fit them to the correct length required for presentation on MHC class I molecules. Strongly prefers substrates 9-16 residues long. Rapidly degrades 13-mer to a 9-mer and then stops. Preferentially hydrolyzes the residue Leu and peptides with a hydrophobic C-terminus, while it has weak activity toward peptides with charged C-terminus. May play a role in the inactivation of peptide hormones. May be involved in the regulation of blood pressure through the inactivation of angiotensin II and/or the generation of bradykinin in the kidney.</text>
</comment>
<evidence type="ECO:0000256" key="4">
    <source>
        <dbReference type="ARBA" id="ARBA00022670"/>
    </source>
</evidence>
<proteinExistence type="inferred from homology"/>
<feature type="binding site" evidence="21">
    <location>
        <position position="339"/>
    </location>
    <ligand>
        <name>Zn(2+)</name>
        <dbReference type="ChEBI" id="CHEBI:29105"/>
        <note>catalytic</note>
    </ligand>
</feature>
<dbReference type="PANTHER" id="PTHR11533">
    <property type="entry name" value="PROTEASE M1 ZINC METALLOPROTEASE"/>
    <property type="match status" value="1"/>
</dbReference>
<evidence type="ECO:0000256" key="12">
    <source>
        <dbReference type="ARBA" id="ARBA00022989"/>
    </source>
</evidence>
<evidence type="ECO:0000256" key="21">
    <source>
        <dbReference type="PIRSR" id="PIRSR634016-3"/>
    </source>
</evidence>
<evidence type="ECO:0000256" key="22">
    <source>
        <dbReference type="PIRSR" id="PIRSR634016-4"/>
    </source>
</evidence>
<feature type="site" description="Transition state stabilizer" evidence="22">
    <location>
        <position position="424"/>
    </location>
</feature>
<dbReference type="Gene3D" id="2.60.40.1910">
    <property type="match status" value="1"/>
</dbReference>
<dbReference type="GO" id="GO:0002250">
    <property type="term" value="P:adaptive immune response"/>
    <property type="evidence" value="ECO:0007669"/>
    <property type="project" value="UniProtKB-KW"/>
</dbReference>
<dbReference type="InterPro" id="IPR001930">
    <property type="entry name" value="Peptidase_M1"/>
</dbReference>
<dbReference type="Gene3D" id="1.25.50.20">
    <property type="match status" value="1"/>
</dbReference>
<dbReference type="CDD" id="cd09601">
    <property type="entry name" value="M1_APN-Q_like"/>
    <property type="match status" value="1"/>
</dbReference>
<evidence type="ECO:0000256" key="23">
    <source>
        <dbReference type="RuleBase" id="RU364040"/>
    </source>
</evidence>
<dbReference type="FunFam" id="2.60.40.1730:FF:000001">
    <property type="entry name" value="Leucyl-cystinyl aminopeptidase"/>
    <property type="match status" value="1"/>
</dbReference>
<dbReference type="FunFam" id="1.10.390.10:FF:000007">
    <property type="entry name" value="Aminopeptidase"/>
    <property type="match status" value="1"/>
</dbReference>
<dbReference type="SUPFAM" id="SSF63737">
    <property type="entry name" value="Leukotriene A4 hydrolase N-terminal domain"/>
    <property type="match status" value="1"/>
</dbReference>
<keyword evidence="24" id="KW-0732">Signal</keyword>
<feature type="domain" description="ERAP1-like C-terminal" evidence="26">
    <location>
        <begin position="588"/>
        <end position="908"/>
    </location>
</feature>
<evidence type="ECO:0000256" key="1">
    <source>
        <dbReference type="ARBA" id="ARBA00004648"/>
    </source>
</evidence>
<dbReference type="SUPFAM" id="SSF55486">
    <property type="entry name" value="Metalloproteases ('zincins'), catalytic domain"/>
    <property type="match status" value="1"/>
</dbReference>
<reference evidence="28 29" key="1">
    <citation type="journal article" date="2023" name="Mol. Biol. Evol.">
        <title>Genomics of Secondarily Temperate Adaptation in the Only Non-Antarctic Icefish.</title>
        <authorList>
            <person name="Rivera-Colon A.G."/>
            <person name="Rayamajhi N."/>
            <person name="Minhas B.F."/>
            <person name="Madrigal G."/>
            <person name="Bilyk K.T."/>
            <person name="Yoon V."/>
            <person name="Hune M."/>
            <person name="Gregory S."/>
            <person name="Cheng C.H.C."/>
            <person name="Catchen J.M."/>
        </authorList>
    </citation>
    <scope>NUCLEOTIDE SEQUENCE [LARGE SCALE GENOMIC DNA]</scope>
    <source>
        <strain evidence="28">JC2023a</strain>
    </source>
</reference>
<keyword evidence="3 23" id="KW-0031">Aminopeptidase</keyword>
<evidence type="ECO:0000256" key="24">
    <source>
        <dbReference type="SAM" id="SignalP"/>
    </source>
</evidence>
<evidence type="ECO:0000256" key="2">
    <source>
        <dbReference type="ARBA" id="ARBA00010136"/>
    </source>
</evidence>
<organism evidence="28 29">
    <name type="scientific">Champsocephalus esox</name>
    <name type="common">pike icefish</name>
    <dbReference type="NCBI Taxonomy" id="159716"/>
    <lineage>
        <taxon>Eukaryota</taxon>
        <taxon>Metazoa</taxon>
        <taxon>Chordata</taxon>
        <taxon>Craniata</taxon>
        <taxon>Vertebrata</taxon>
        <taxon>Euteleostomi</taxon>
        <taxon>Actinopterygii</taxon>
        <taxon>Neopterygii</taxon>
        <taxon>Teleostei</taxon>
        <taxon>Neoteleostei</taxon>
        <taxon>Acanthomorphata</taxon>
        <taxon>Eupercaria</taxon>
        <taxon>Perciformes</taxon>
        <taxon>Notothenioidei</taxon>
        <taxon>Channichthyidae</taxon>
        <taxon>Champsocephalus</taxon>
    </lineage>
</organism>
<dbReference type="GO" id="GO:0070006">
    <property type="term" value="F:metalloaminopeptidase activity"/>
    <property type="evidence" value="ECO:0007669"/>
    <property type="project" value="TreeGrafter"/>
</dbReference>
<evidence type="ECO:0000256" key="18">
    <source>
        <dbReference type="ARBA" id="ARBA00053064"/>
    </source>
</evidence>
<keyword evidence="14" id="KW-1064">Adaptive immunity</keyword>
<keyword evidence="6 21" id="KW-0479">Metal-binding</keyword>
<feature type="active site" description="Proton acceptor" evidence="20">
    <location>
        <position position="340"/>
    </location>
</feature>
<comment type="caution">
    <text evidence="28">The sequence shown here is derived from an EMBL/GenBank/DDBJ whole genome shotgun (WGS) entry which is preliminary data.</text>
</comment>
<keyword evidence="10" id="KW-0391">Immunity</keyword>
<evidence type="ECO:0000256" key="17">
    <source>
        <dbReference type="ARBA" id="ARBA00023180"/>
    </source>
</evidence>
<feature type="domain" description="Peptidase M1 membrane alanine aminopeptidase" evidence="25">
    <location>
        <begin position="267"/>
        <end position="475"/>
    </location>
</feature>
<dbReference type="InterPro" id="IPR050344">
    <property type="entry name" value="Peptidase_M1_aminopeptidases"/>
</dbReference>
<dbReference type="EMBL" id="JAULUE010002048">
    <property type="protein sequence ID" value="KAK5909574.1"/>
    <property type="molecule type" value="Genomic_DNA"/>
</dbReference>
<evidence type="ECO:0000256" key="13">
    <source>
        <dbReference type="ARBA" id="ARBA00023049"/>
    </source>
</evidence>
<keyword evidence="11" id="KW-0735">Signal-anchor</keyword>
<keyword evidence="5" id="KW-0812">Transmembrane</keyword>
<dbReference type="InterPro" id="IPR027268">
    <property type="entry name" value="Peptidase_M4/M1_CTD_sf"/>
</dbReference>
<dbReference type="InterPro" id="IPR014782">
    <property type="entry name" value="Peptidase_M1_dom"/>
</dbReference>
<dbReference type="GO" id="GO:0043171">
    <property type="term" value="P:peptide catabolic process"/>
    <property type="evidence" value="ECO:0007669"/>
    <property type="project" value="TreeGrafter"/>
</dbReference>
<comment type="cofactor">
    <cofactor evidence="21 23">
        <name>Zn(2+)</name>
        <dbReference type="ChEBI" id="CHEBI:29105"/>
    </cofactor>
    <text evidence="21 23">Binds 1 zinc ion per subunit.</text>
</comment>
<accession>A0AAN8HB90</accession>
<keyword evidence="4 23" id="KW-0645">Protease</keyword>
<keyword evidence="12" id="KW-1133">Transmembrane helix</keyword>
<evidence type="ECO:0000256" key="6">
    <source>
        <dbReference type="ARBA" id="ARBA00022723"/>
    </source>
</evidence>
<gene>
    <name evidence="28" type="ORF">CesoFtcFv8_003491</name>
</gene>
<sequence>MLAAPLLLLLFLPFPPSSGAQLPDQDRVQVDLKAPPFPWGSMRLPKTISPIHYDLTIHPNLTTLDFTGVVRIQLDVHEDTNAIILHSKHLHISNVLLFATEGVKPLKVSAHPRFNQLALESDSVLAKGRRYEVQLEFAANLSESYHGFYKSSYRTSSGEVRVMASTQFEATFARLAFPCFDEPAFKANFTIRITREPRHIAISNMPMVKTDELPGGLLKDHFDTTVKMSTYLVAYIVSDFLSVSKTTQHGVKISVYAVPEKIDQTAFALDAAVKLLDFYDDYFDIPYPLPKQDLAAIPDFQSGAMENWGLTTYRETGLLFDPDKSSASDKLGITKVIAHELAHQWFGNLVTMEWWNDLWLNEGFAKFMEFISLRITYPELQVDDFFLAKCFEAMEVDSLSSSHPVSTPVENPTQIQEMFDDVSYDKGACILNMLRDFLTPEAFEIGIIRYLKRYSYQNTVNSHLWESLTNVCNSDDLDEGRIKHKKFCSKRDVQSGATKWYSGDELDVRAIMDTWTLQEGFPLVTVEVRGREVRLSQERYLKTDDYSLTEGFLWQIPLTYMTSTSSTVHRFLLKTKTDVLYLPEEADWVKFNVDMSGYYMVHYAGEGWNSIIKLLHHNHTALSSNDRASLIHNIFQLVSTEKVRLDTALDLSLYLSKETEIMAVTQGFGELVPLYKLMEKRDMAALENQMKDYIVDLFRGLIGRQEWTDSGSVSQRVLRSYLLLFGCFRNYAPCVSKATELFTKWKESDGTMSLPVDITMAVFLIGARTPEGWDFLLEKYRSSLQMSVKSRMKSAMSTSPLQEKLKWMMEQSLSNVVMKTQDLPDVMVSVSRNPRGYNMAWDFFRANWHILIKKFELGSSTVSFMVTGVTSQYSTREMLEEVRSFFGSLDEDSGSEMRCIRQAYETIEDNIRWTDRNLPLLQAWLDKRRPKALHEDL</sequence>
<evidence type="ECO:0000256" key="14">
    <source>
        <dbReference type="ARBA" id="ARBA00023130"/>
    </source>
</evidence>
<keyword evidence="16" id="KW-1015">Disulfide bond</keyword>
<evidence type="ECO:0000256" key="9">
    <source>
        <dbReference type="ARBA" id="ARBA00022833"/>
    </source>
</evidence>
<dbReference type="FunFam" id="2.60.40.1910:FF:000001">
    <property type="entry name" value="Leucyl-cystinyl aminopeptidase"/>
    <property type="match status" value="1"/>
</dbReference>
<dbReference type="GO" id="GO:0005789">
    <property type="term" value="C:endoplasmic reticulum membrane"/>
    <property type="evidence" value="ECO:0007669"/>
    <property type="project" value="UniProtKB-SubCell"/>
</dbReference>
<keyword evidence="8" id="KW-0256">Endoplasmic reticulum</keyword>
<keyword evidence="7 23" id="KW-0378">Hydrolase</keyword>
<evidence type="ECO:0000256" key="16">
    <source>
        <dbReference type="ARBA" id="ARBA00023157"/>
    </source>
</evidence>